<dbReference type="Gene3D" id="1.10.1040.20">
    <property type="entry name" value="ProC-like, C-terminal domain"/>
    <property type="match status" value="1"/>
</dbReference>
<comment type="caution">
    <text evidence="3">The sequence shown here is derived from an EMBL/GenBank/DDBJ whole genome shotgun (WGS) entry which is preliminary data.</text>
</comment>
<dbReference type="Pfam" id="PF10727">
    <property type="entry name" value="Rossmann-like"/>
    <property type="match status" value="1"/>
</dbReference>
<proteinExistence type="predicted"/>
<dbReference type="PANTHER" id="PTHR40459:SF1">
    <property type="entry name" value="CONSERVED HYPOTHETICAL ALANINE AND LEUCINE RICH PROTEIN"/>
    <property type="match status" value="1"/>
</dbReference>
<evidence type="ECO:0008006" key="5">
    <source>
        <dbReference type="Google" id="ProtNLM"/>
    </source>
</evidence>
<dbReference type="Proteomes" id="UP001501612">
    <property type="component" value="Unassembled WGS sequence"/>
</dbReference>
<name>A0ABN2P7Z1_9ACTN</name>
<dbReference type="InterPro" id="IPR008927">
    <property type="entry name" value="6-PGluconate_DH-like_C_sf"/>
</dbReference>
<dbReference type="InterPro" id="IPR036291">
    <property type="entry name" value="NAD(P)-bd_dom_sf"/>
</dbReference>
<evidence type="ECO:0000313" key="4">
    <source>
        <dbReference type="Proteomes" id="UP001501612"/>
    </source>
</evidence>
<dbReference type="SUPFAM" id="SSF48179">
    <property type="entry name" value="6-phosphogluconate dehydrogenase C-terminal domain-like"/>
    <property type="match status" value="1"/>
</dbReference>
<dbReference type="EMBL" id="BAAAMY010000004">
    <property type="protein sequence ID" value="GAA1914932.1"/>
    <property type="molecule type" value="Genomic_DNA"/>
</dbReference>
<organism evidence="3 4">
    <name type="scientific">Nocardioides lentus</name>
    <dbReference type="NCBI Taxonomy" id="338077"/>
    <lineage>
        <taxon>Bacteria</taxon>
        <taxon>Bacillati</taxon>
        <taxon>Actinomycetota</taxon>
        <taxon>Actinomycetes</taxon>
        <taxon>Propionibacteriales</taxon>
        <taxon>Nocardioidaceae</taxon>
        <taxon>Nocardioides</taxon>
    </lineage>
</organism>
<feature type="domain" description="DUF2520" evidence="2">
    <location>
        <begin position="130"/>
        <end position="255"/>
    </location>
</feature>
<protein>
    <recommendedName>
        <fullName evidence="5">DUF2520 domain-containing protein</fullName>
    </recommendedName>
</protein>
<evidence type="ECO:0000259" key="1">
    <source>
        <dbReference type="Pfam" id="PF10727"/>
    </source>
</evidence>
<dbReference type="Pfam" id="PF10728">
    <property type="entry name" value="DUF2520"/>
    <property type="match status" value="1"/>
</dbReference>
<dbReference type="Gene3D" id="3.40.50.720">
    <property type="entry name" value="NAD(P)-binding Rossmann-like Domain"/>
    <property type="match status" value="1"/>
</dbReference>
<accession>A0ABN2P7Z1</accession>
<evidence type="ECO:0000259" key="2">
    <source>
        <dbReference type="Pfam" id="PF10728"/>
    </source>
</evidence>
<sequence>MVGAGRVGAVLGAALRDAGHDVVAVSADSPVSRARAAALLPGVAVRPPAAVAEACDVLLLAVPDDALEGLVEVLVTGGSLREGQYVVHTSGRHGLAPLAAATALGTRAVALHPALTFSGTAADLTRLAGCAVGVTAGPGEQRLAADLVADLGGTVVDLAEEHRTLYHAALAHGANHLVTVVAQAREALVAAGVRDPAAVLRPLLEAALDGALGRGDAALTGPVVRGDAGTVAGHRQELARHAPQVLTAYDALAGATLDRVVADGRLDAVRAAGVRRALGAHERQEARR</sequence>
<dbReference type="InterPro" id="IPR019665">
    <property type="entry name" value="OxRdtase/DH_put_Rossmann_dom"/>
</dbReference>
<reference evidence="3 4" key="1">
    <citation type="journal article" date="2019" name="Int. J. Syst. Evol. Microbiol.">
        <title>The Global Catalogue of Microorganisms (GCM) 10K type strain sequencing project: providing services to taxonomists for standard genome sequencing and annotation.</title>
        <authorList>
            <consortium name="The Broad Institute Genomics Platform"/>
            <consortium name="The Broad Institute Genome Sequencing Center for Infectious Disease"/>
            <person name="Wu L."/>
            <person name="Ma J."/>
        </authorList>
    </citation>
    <scope>NUCLEOTIDE SEQUENCE [LARGE SCALE GENOMIC DNA]</scope>
    <source>
        <strain evidence="3 4">JCM 14046</strain>
    </source>
</reference>
<evidence type="ECO:0000313" key="3">
    <source>
        <dbReference type="EMBL" id="GAA1914932.1"/>
    </source>
</evidence>
<dbReference type="SUPFAM" id="SSF51735">
    <property type="entry name" value="NAD(P)-binding Rossmann-fold domains"/>
    <property type="match status" value="1"/>
</dbReference>
<keyword evidence="4" id="KW-1185">Reference proteome</keyword>
<dbReference type="InterPro" id="IPR018931">
    <property type="entry name" value="DUF2520"/>
</dbReference>
<feature type="domain" description="Putative oxidoreductase/dehydrogenase Rossmann-like" evidence="1">
    <location>
        <begin position="2"/>
        <end position="113"/>
    </location>
</feature>
<dbReference type="PANTHER" id="PTHR40459">
    <property type="entry name" value="CONSERVED HYPOTHETICAL ALANINE AND LEUCINE RICH PROTEIN"/>
    <property type="match status" value="1"/>
</dbReference>
<gene>
    <name evidence="3" type="ORF">GCM10009737_15400</name>
</gene>
<dbReference type="InterPro" id="IPR037108">
    <property type="entry name" value="TM1727-like_C_sf"/>
</dbReference>